<comment type="caution">
    <text evidence="1">The sequence shown here is derived from an EMBL/GenBank/DDBJ whole genome shotgun (WGS) entry which is preliminary data.</text>
</comment>
<dbReference type="AlphaFoldDB" id="A0A256FSR9"/>
<gene>
    <name evidence="1" type="ORF">CEV32_3599</name>
</gene>
<proteinExistence type="predicted"/>
<protein>
    <submittedName>
        <fullName evidence="1">Uncharacterized protein</fullName>
    </submittedName>
</protein>
<evidence type="ECO:0000313" key="1">
    <source>
        <dbReference type="EMBL" id="OYR17800.1"/>
    </source>
</evidence>
<sequence>MSLPLKFNSLFSLSTLAKKQMQGKFCHSGNKYRKLFLFFEVNTIFGEIKNP</sequence>
<keyword evidence="2" id="KW-1185">Reference proteome</keyword>
<accession>A0A256FSR9</accession>
<reference evidence="1 2" key="1">
    <citation type="submission" date="2017-07" db="EMBL/GenBank/DDBJ databases">
        <title>Phylogenetic study on the rhizospheric bacterium Ochrobactrum sp. A44.</title>
        <authorList>
            <person name="Krzyzanowska D.M."/>
            <person name="Ossowicki A."/>
            <person name="Rajewska M."/>
            <person name="Maciag T."/>
            <person name="Kaczynski Z."/>
            <person name="Czerwicka M."/>
            <person name="Jafra S."/>
        </authorList>
    </citation>
    <scope>NUCLEOTIDE SEQUENCE [LARGE SCALE GENOMIC DNA]</scope>
    <source>
        <strain evidence="1 2">PR17</strain>
    </source>
</reference>
<dbReference type="Proteomes" id="UP000216345">
    <property type="component" value="Unassembled WGS sequence"/>
</dbReference>
<organism evidence="1 2">
    <name type="scientific">Brucella rhizosphaerae</name>
    <dbReference type="NCBI Taxonomy" id="571254"/>
    <lineage>
        <taxon>Bacteria</taxon>
        <taxon>Pseudomonadati</taxon>
        <taxon>Pseudomonadota</taxon>
        <taxon>Alphaproteobacteria</taxon>
        <taxon>Hyphomicrobiales</taxon>
        <taxon>Brucellaceae</taxon>
        <taxon>Brucella/Ochrobactrum group</taxon>
        <taxon>Brucella</taxon>
    </lineage>
</organism>
<name>A0A256FSR9_9HYPH</name>
<dbReference type="EMBL" id="NNRK01000017">
    <property type="protein sequence ID" value="OYR17800.1"/>
    <property type="molecule type" value="Genomic_DNA"/>
</dbReference>
<evidence type="ECO:0000313" key="2">
    <source>
        <dbReference type="Proteomes" id="UP000216345"/>
    </source>
</evidence>